<comment type="caution">
    <text evidence="3">Lacks conserved residue(s) required for the propagation of feature annotation.</text>
</comment>
<protein>
    <recommendedName>
        <fullName evidence="3">Nucleoside triphosphate pyrophosphatase</fullName>
        <ecNumber evidence="3">3.6.1.9</ecNumber>
    </recommendedName>
    <alternativeName>
        <fullName evidence="3">Nucleotide pyrophosphatase</fullName>
        <shortName evidence="3">Nucleotide PPase</shortName>
    </alternativeName>
</protein>
<comment type="catalytic activity">
    <reaction evidence="3">
        <text>a 2'-deoxyribonucleoside 5'-triphosphate + H2O = a 2'-deoxyribonucleoside 5'-phosphate + diphosphate + H(+)</text>
        <dbReference type="Rhea" id="RHEA:44644"/>
        <dbReference type="ChEBI" id="CHEBI:15377"/>
        <dbReference type="ChEBI" id="CHEBI:15378"/>
        <dbReference type="ChEBI" id="CHEBI:33019"/>
        <dbReference type="ChEBI" id="CHEBI:61560"/>
        <dbReference type="ChEBI" id="CHEBI:65317"/>
        <dbReference type="EC" id="3.6.1.9"/>
    </reaction>
</comment>
<dbReference type="HAMAP" id="MF_00528">
    <property type="entry name" value="Maf"/>
    <property type="match status" value="1"/>
</dbReference>
<accession>A0ABS1STE6</accession>
<keyword evidence="5" id="KW-1185">Reference proteome</keyword>
<dbReference type="PANTHER" id="PTHR43213">
    <property type="entry name" value="BIFUNCTIONAL DTTP/UTP PYROPHOSPHATASE/METHYLTRANSFERASE PROTEIN-RELATED"/>
    <property type="match status" value="1"/>
</dbReference>
<dbReference type="EMBL" id="QYAD01000003">
    <property type="protein sequence ID" value="MBL3690201.1"/>
    <property type="molecule type" value="Genomic_DNA"/>
</dbReference>
<dbReference type="InterPro" id="IPR029001">
    <property type="entry name" value="ITPase-like_fam"/>
</dbReference>
<comment type="cofactor">
    <cofactor evidence="1 3">
        <name>a divalent metal cation</name>
        <dbReference type="ChEBI" id="CHEBI:60240"/>
    </cofactor>
</comment>
<dbReference type="SUPFAM" id="SSF52972">
    <property type="entry name" value="ITPase-like"/>
    <property type="match status" value="1"/>
</dbReference>
<feature type="active site" description="Proton acceptor" evidence="3">
    <location>
        <position position="84"/>
    </location>
</feature>
<evidence type="ECO:0000313" key="4">
    <source>
        <dbReference type="EMBL" id="MBL3690201.1"/>
    </source>
</evidence>
<dbReference type="RefSeq" id="WP_202382315.1">
    <property type="nucleotide sequence ID" value="NZ_BAAAMA010000001.1"/>
</dbReference>
<dbReference type="EC" id="3.6.1.9" evidence="3"/>
<evidence type="ECO:0000256" key="1">
    <source>
        <dbReference type="ARBA" id="ARBA00001968"/>
    </source>
</evidence>
<gene>
    <name evidence="4" type="ORF">D3226_09540</name>
</gene>
<dbReference type="Gene3D" id="3.90.950.10">
    <property type="match status" value="1"/>
</dbReference>
<comment type="subcellular location">
    <subcellularLocation>
        <location evidence="3">Cytoplasm</location>
    </subcellularLocation>
</comment>
<evidence type="ECO:0000313" key="5">
    <source>
        <dbReference type="Proteomes" id="UP001646141"/>
    </source>
</evidence>
<sequence length="224" mass="23219">MRLILASTSPARLSVLRGAGIEPVCFSPEVDEDAAVAAREAELGRSLSAPEFTEYLGRLKAEAVVRRHGAEIAELGGGLVLGGDSMFLLDGEILGKPHEPEIALARAQHHRGRTGVLHSGHWLIDCTSGSGSAPSAAELPAVGGVDTASVTLSADLTDDELAAYVATGEPLELAGGFAIDGLAGAFIERIEGAPSCVIGLSLPKLRELVRTLGHSYPALWTPQV</sequence>
<evidence type="ECO:0000256" key="3">
    <source>
        <dbReference type="HAMAP-Rule" id="MF_00528"/>
    </source>
</evidence>
<keyword evidence="2 3" id="KW-0378">Hydrolase</keyword>
<dbReference type="Proteomes" id="UP001646141">
    <property type="component" value="Unassembled WGS sequence"/>
</dbReference>
<comment type="catalytic activity">
    <reaction evidence="3">
        <text>a ribonucleoside 5'-triphosphate + H2O = a ribonucleoside 5'-phosphate + diphosphate + H(+)</text>
        <dbReference type="Rhea" id="RHEA:23996"/>
        <dbReference type="ChEBI" id="CHEBI:15377"/>
        <dbReference type="ChEBI" id="CHEBI:15378"/>
        <dbReference type="ChEBI" id="CHEBI:33019"/>
        <dbReference type="ChEBI" id="CHEBI:58043"/>
        <dbReference type="ChEBI" id="CHEBI:61557"/>
        <dbReference type="EC" id="3.6.1.9"/>
    </reaction>
</comment>
<comment type="caution">
    <text evidence="4">The sequence shown here is derived from an EMBL/GenBank/DDBJ whole genome shotgun (WGS) entry which is preliminary data.</text>
</comment>
<comment type="similarity">
    <text evidence="3">Belongs to the Maf family.</text>
</comment>
<keyword evidence="3" id="KW-0963">Cytoplasm</keyword>
<proteinExistence type="inferred from homology"/>
<name>A0ABS1STE6_9MICO</name>
<keyword evidence="3" id="KW-0546">Nucleotide metabolism</keyword>
<reference evidence="4 5" key="1">
    <citation type="submission" date="2018-09" db="EMBL/GenBank/DDBJ databases">
        <title>Comparative genomics of Leucobacter spp.</title>
        <authorList>
            <person name="Reis A.C."/>
            <person name="Kolvenbach B.A."/>
            <person name="Corvini P.F.X."/>
            <person name="Nunes O.C."/>
        </authorList>
    </citation>
    <scope>NUCLEOTIDE SEQUENCE [LARGE SCALE GENOMIC DNA]</scope>
    <source>
        <strain evidence="4 5">L-1</strain>
    </source>
</reference>
<comment type="function">
    <text evidence="3">Nucleoside triphosphate pyrophosphatase. May have a dual role in cell division arrest and in preventing the incorporation of modified nucleotides into cellular nucleic acids.</text>
</comment>
<dbReference type="InterPro" id="IPR003697">
    <property type="entry name" value="Maf-like"/>
</dbReference>
<organism evidence="4 5">
    <name type="scientific">Leucobacter chromiireducens subsp. chromiireducens</name>
    <dbReference type="NCBI Taxonomy" id="660067"/>
    <lineage>
        <taxon>Bacteria</taxon>
        <taxon>Bacillati</taxon>
        <taxon>Actinomycetota</taxon>
        <taxon>Actinomycetes</taxon>
        <taxon>Micrococcales</taxon>
        <taxon>Microbacteriaceae</taxon>
        <taxon>Leucobacter</taxon>
    </lineage>
</organism>
<dbReference type="Pfam" id="PF02545">
    <property type="entry name" value="Maf"/>
    <property type="match status" value="1"/>
</dbReference>
<dbReference type="PIRSF" id="PIRSF006305">
    <property type="entry name" value="Maf"/>
    <property type="match status" value="1"/>
</dbReference>
<evidence type="ECO:0000256" key="2">
    <source>
        <dbReference type="ARBA" id="ARBA00022801"/>
    </source>
</evidence>
<dbReference type="PANTHER" id="PTHR43213:SF5">
    <property type="entry name" value="BIFUNCTIONAL DTTP_UTP PYROPHOSPHATASE_METHYLTRANSFERASE PROTEIN-RELATED"/>
    <property type="match status" value="1"/>
</dbReference>